<dbReference type="PANTHER" id="PTHR42839:SF2">
    <property type="entry name" value="ISOCHORISMATE SYNTHASE ENTC"/>
    <property type="match status" value="1"/>
</dbReference>
<evidence type="ECO:0000313" key="9">
    <source>
        <dbReference type="Proteomes" id="UP000250088"/>
    </source>
</evidence>
<evidence type="ECO:0000313" key="8">
    <source>
        <dbReference type="EMBL" id="ARS91541.1"/>
    </source>
</evidence>
<evidence type="ECO:0000256" key="6">
    <source>
        <dbReference type="SAM" id="MobiDB-lite"/>
    </source>
</evidence>
<evidence type="ECO:0000256" key="5">
    <source>
        <dbReference type="ARBA" id="ARBA00041564"/>
    </source>
</evidence>
<evidence type="ECO:0000259" key="7">
    <source>
        <dbReference type="Pfam" id="PF00425"/>
    </source>
</evidence>
<proteinExistence type="inferred from homology"/>
<evidence type="ECO:0000256" key="4">
    <source>
        <dbReference type="ARBA" id="ARBA00023235"/>
    </source>
</evidence>
<reference evidence="9" key="1">
    <citation type="submission" date="2017-02" db="EMBL/GenBank/DDBJ databases">
        <title>Natronthermophilus aegyptiacus gen. nov.,sp. nov., an aerobic, extremely halophilic alkalithermophilic archaeon isolated from the athalassohaline Wadi An Natrun, Egypt.</title>
        <authorList>
            <person name="Zhao B."/>
        </authorList>
    </citation>
    <scope>NUCLEOTIDE SEQUENCE [LARGE SCALE GENOMIC DNA]</scope>
    <source>
        <strain evidence="9">JW/NM-HA 15</strain>
    </source>
</reference>
<feature type="domain" description="Chorismate-utilising enzyme C-terminal" evidence="7">
    <location>
        <begin position="215"/>
        <end position="468"/>
    </location>
</feature>
<dbReference type="AlphaFoldDB" id="A0A2Z2HWA3"/>
<dbReference type="OrthoDB" id="195185at2157"/>
<accession>A0A2Z2HWA3</accession>
<evidence type="ECO:0000256" key="3">
    <source>
        <dbReference type="ARBA" id="ARBA00012824"/>
    </source>
</evidence>
<keyword evidence="9" id="KW-1185">Reference proteome</keyword>
<dbReference type="RefSeq" id="WP_086889910.1">
    <property type="nucleotide sequence ID" value="NZ_CP019893.1"/>
</dbReference>
<dbReference type="NCBIfam" id="TIGR00543">
    <property type="entry name" value="isochor_syn"/>
    <property type="match status" value="1"/>
</dbReference>
<dbReference type="Gene3D" id="3.60.120.10">
    <property type="entry name" value="Anthranilate synthase"/>
    <property type="match status" value="1"/>
</dbReference>
<evidence type="ECO:0000256" key="1">
    <source>
        <dbReference type="ARBA" id="ARBA00000799"/>
    </source>
</evidence>
<dbReference type="KEGG" id="naj:B1756_18650"/>
<evidence type="ECO:0000256" key="2">
    <source>
        <dbReference type="ARBA" id="ARBA00005297"/>
    </source>
</evidence>
<comment type="similarity">
    <text evidence="2">Belongs to the isochorismate synthase family.</text>
</comment>
<dbReference type="EMBL" id="CP019893">
    <property type="protein sequence ID" value="ARS91541.1"/>
    <property type="molecule type" value="Genomic_DNA"/>
</dbReference>
<dbReference type="GeneID" id="32896137"/>
<dbReference type="InterPro" id="IPR005801">
    <property type="entry name" value="ADC_synthase"/>
</dbReference>
<dbReference type="Pfam" id="PF00425">
    <property type="entry name" value="Chorismate_bind"/>
    <property type="match status" value="1"/>
</dbReference>
<dbReference type="GO" id="GO:0000162">
    <property type="term" value="P:L-tryptophan biosynthetic process"/>
    <property type="evidence" value="ECO:0007669"/>
    <property type="project" value="UniProtKB-UniPathway"/>
</dbReference>
<dbReference type="InterPro" id="IPR015890">
    <property type="entry name" value="Chorismate_C"/>
</dbReference>
<dbReference type="EC" id="5.4.4.2" evidence="3"/>
<dbReference type="SUPFAM" id="SSF56322">
    <property type="entry name" value="ADC synthase"/>
    <property type="match status" value="1"/>
</dbReference>
<dbReference type="GO" id="GO:0008909">
    <property type="term" value="F:isochorismate synthase activity"/>
    <property type="evidence" value="ECO:0007669"/>
    <property type="project" value="UniProtKB-EC"/>
</dbReference>
<feature type="region of interest" description="Disordered" evidence="6">
    <location>
        <begin position="189"/>
        <end position="212"/>
    </location>
</feature>
<dbReference type="Proteomes" id="UP000250088">
    <property type="component" value="Chromosome"/>
</dbReference>
<feature type="region of interest" description="Disordered" evidence="6">
    <location>
        <begin position="1"/>
        <end position="26"/>
    </location>
</feature>
<gene>
    <name evidence="8" type="ORF">B1756_18650</name>
</gene>
<sequence>MDRTPGERVVTGDSSPVTDTGKALVGRSQRFELDDRVPVSISVSVPVTAPTGTDSSRDPADSCERRVRSFPIQWADSTGLEIAGYGVAARITADGPDRFDRVRHQAGELFDRLEYDGPATARPRVFGGFAFHDDRTSDPTWEGFDSAAFVLPAVQVVRTGEDENWVTVLASDDEAAVDRLERWAEWLQTAPEDAPTSSADHGPGVEDTSRTTTPAEWTAQLEAALERIDDGDLRKVVLAQALTATLEQSLDLGQTLERLRSAYPTCYRFAIGGERESGTFFGAPPERLVFKRGETVETEALAGSGPRGETPAEDERHADRMLADDKLRREHDLVVEAICGQLEPFVDSLSIDDRRVRRLANIQHLRTPISGTLTEDRHVLELAEALHPTPAVGGVPPDLAWETIRDTESFDRGWYAGPVGWFDGDGDGEFAVGLRSGVASDDQVTLFAGNGIVADSDPEAEWEEVQLKFRPILEALR</sequence>
<dbReference type="InterPro" id="IPR004561">
    <property type="entry name" value="IsoChor_synthase"/>
</dbReference>
<protein>
    <recommendedName>
        <fullName evidence="3">isochorismate synthase</fullName>
        <ecNumber evidence="3">5.4.4.2</ecNumber>
    </recommendedName>
    <alternativeName>
        <fullName evidence="5">Isochorismate mutase</fullName>
    </alternativeName>
</protein>
<dbReference type="UniPathway" id="UPA00035">
    <property type="reaction ID" value="UER00040"/>
</dbReference>
<comment type="catalytic activity">
    <reaction evidence="1">
        <text>chorismate = isochorismate</text>
        <dbReference type="Rhea" id="RHEA:18985"/>
        <dbReference type="ChEBI" id="CHEBI:29748"/>
        <dbReference type="ChEBI" id="CHEBI:29780"/>
        <dbReference type="EC" id="5.4.4.2"/>
    </reaction>
</comment>
<name>A0A2Z2HWA3_9EURY</name>
<organism evidence="8 9">
    <name type="scientific">Natrarchaeobaculum aegyptiacum</name>
    <dbReference type="NCBI Taxonomy" id="745377"/>
    <lineage>
        <taxon>Archaea</taxon>
        <taxon>Methanobacteriati</taxon>
        <taxon>Methanobacteriota</taxon>
        <taxon>Stenosarchaea group</taxon>
        <taxon>Halobacteria</taxon>
        <taxon>Halobacteriales</taxon>
        <taxon>Natrialbaceae</taxon>
        <taxon>Natrarchaeobaculum</taxon>
    </lineage>
</organism>
<dbReference type="PANTHER" id="PTHR42839">
    <property type="entry name" value="ISOCHORISMATE SYNTHASE ENTC"/>
    <property type="match status" value="1"/>
</dbReference>
<keyword evidence="4" id="KW-0413">Isomerase</keyword>